<accession>A0A410S7P0</accession>
<sequence>MNSDWKKRLMTPELKSQSGLLKKMQDAEPKIYEEILRIHAMGVPGIVAGGFASYLLGLTNKYSDVDFFTESFDGIMALYDTGDYKLSTHYERKADHERIFKKNNIIVLNHKYDKLQIIYIRSDAFSGLEYYTELIRCFDIPTCQKGVFVVLPGQENVDTNTTYYIDQNHPFIGGGDTKLDKLVENRLEVRLAKYAERFVCSGETESLRSLCQTVVRKQDPDYKMIRVEHYN</sequence>
<dbReference type="EMBL" id="MH717816">
    <property type="protein sequence ID" value="QAT90313.1"/>
    <property type="molecule type" value="Genomic_DNA"/>
</dbReference>
<dbReference type="GeneID" id="65101650"/>
<dbReference type="Proteomes" id="UP000503509">
    <property type="component" value="Genome"/>
</dbReference>
<keyword evidence="2" id="KW-1185">Reference proteome</keyword>
<proteinExistence type="predicted"/>
<dbReference type="KEGG" id="vg:65101650"/>
<protein>
    <submittedName>
        <fullName evidence="1">Uncharacterized protein</fullName>
    </submittedName>
</protein>
<organism evidence="1 2">
    <name type="scientific">Spodoptera exempta nucleopolyhedrovirus</name>
    <dbReference type="NCBI Taxonomy" id="1242863"/>
    <lineage>
        <taxon>Viruses</taxon>
        <taxon>Viruses incertae sedis</taxon>
        <taxon>Naldaviricetes</taxon>
        <taxon>Lefavirales</taxon>
        <taxon>Baculoviridae</taxon>
        <taxon>Alphabaculovirus</taxon>
        <taxon>Alphabaculovirus spexemptae</taxon>
    </lineage>
</organism>
<reference evidence="1 2" key="1">
    <citation type="submission" date="2018-08" db="EMBL/GenBank/DDBJ databases">
        <title>Sequence analysis of the African armyworm, Spodoptera exempta nucleopolyhedrovirus.</title>
        <authorList>
            <person name="Escasa S.R."/>
            <person name="Mowery J.D."/>
            <person name="Bauchan G.R."/>
            <person name="Harrison R.L."/>
            <person name="Cory J.S."/>
        </authorList>
    </citation>
    <scope>NUCLEOTIDE SEQUENCE [LARGE SCALE GENOMIC DNA]</scope>
    <source>
        <strain evidence="1 2">244.1</strain>
    </source>
</reference>
<evidence type="ECO:0000313" key="2">
    <source>
        <dbReference type="Proteomes" id="UP000503509"/>
    </source>
</evidence>
<name>A0A410S7P0_9ABAC</name>
<dbReference type="RefSeq" id="YP_010086445.1">
    <property type="nucleotide sequence ID" value="NC_055455.1"/>
</dbReference>
<evidence type="ECO:0000313" key="1">
    <source>
        <dbReference type="EMBL" id="QAT90313.1"/>
    </source>
</evidence>